<dbReference type="Gene3D" id="1.10.3470.10">
    <property type="entry name" value="ABC transporter involved in vitamin B12 uptake, BtuC"/>
    <property type="match status" value="1"/>
</dbReference>
<feature type="transmembrane region" description="Helical" evidence="8">
    <location>
        <begin position="101"/>
        <end position="126"/>
    </location>
</feature>
<reference evidence="9" key="1">
    <citation type="submission" date="2019-11" db="EMBL/GenBank/DDBJ databases">
        <authorList>
            <person name="Feng L."/>
        </authorList>
    </citation>
    <scope>NUCLEOTIDE SEQUENCE</scope>
    <source>
        <strain evidence="9">AundefinedLFYP135</strain>
    </source>
</reference>
<feature type="transmembrane region" description="Helical" evidence="8">
    <location>
        <begin position="203"/>
        <end position="221"/>
    </location>
</feature>
<keyword evidence="5 8" id="KW-0812">Transmembrane</keyword>
<keyword evidence="4" id="KW-1003">Cell membrane</keyword>
<dbReference type="GO" id="GO:0022857">
    <property type="term" value="F:transmembrane transporter activity"/>
    <property type="evidence" value="ECO:0007669"/>
    <property type="project" value="InterPro"/>
</dbReference>
<dbReference type="CDD" id="cd06550">
    <property type="entry name" value="TM_ABC_iron-siderophores_like"/>
    <property type="match status" value="1"/>
</dbReference>
<evidence type="ECO:0000256" key="3">
    <source>
        <dbReference type="ARBA" id="ARBA00022448"/>
    </source>
</evidence>
<sequence length="342" mass="35773">MGNKPSIYQSINRRRRGILLLAVAATVFACLLDLGTGSSGLTFGEILPLLWKGPSAGGSQGAIVWRIRLPMTLTCVFVGGSLGLSGLQVQTITGNPLASPYTLGITAGASFGAAIAITVGFTLFGLQWAGTAALAFLFALGVSLAIYALGKRRGLSTSTLVLTGIVMNFFFSALKEFLQYRASAEIAQIIANWSFGSLGRSTWASASVAAGILAASFLLLFGKSWQLTALTAGEERARSLGIPVDRLRLQVFVISACLIAGAVGFIGTVAFVGLVAPHCARMLAGEDQRYLMPLSTVLGSFLLLLSSTVAKWISTGAMMPVGILTSIVGVPFLFVLLLREEG</sequence>
<name>A0A6N2USD7_9FIRM</name>
<dbReference type="PROSITE" id="PS51257">
    <property type="entry name" value="PROKAR_LIPOPROTEIN"/>
    <property type="match status" value="1"/>
</dbReference>
<evidence type="ECO:0000256" key="6">
    <source>
        <dbReference type="ARBA" id="ARBA00022989"/>
    </source>
</evidence>
<feature type="transmembrane region" description="Helical" evidence="8">
    <location>
        <begin position="132"/>
        <end position="150"/>
    </location>
</feature>
<gene>
    <name evidence="9" type="ORF">AULFYP135_02048</name>
</gene>
<feature type="transmembrane region" description="Helical" evidence="8">
    <location>
        <begin position="290"/>
        <end position="310"/>
    </location>
</feature>
<dbReference type="GO" id="GO:0033214">
    <property type="term" value="P:siderophore-iron import into cell"/>
    <property type="evidence" value="ECO:0007669"/>
    <property type="project" value="TreeGrafter"/>
</dbReference>
<feature type="transmembrane region" description="Helical" evidence="8">
    <location>
        <begin position="157"/>
        <end position="174"/>
    </location>
</feature>
<keyword evidence="3" id="KW-0813">Transport</keyword>
<comment type="similarity">
    <text evidence="2">Belongs to the binding-protein-dependent transport system permease family. FecCD subfamily.</text>
</comment>
<dbReference type="GO" id="GO:0005886">
    <property type="term" value="C:plasma membrane"/>
    <property type="evidence" value="ECO:0007669"/>
    <property type="project" value="UniProtKB-SubCell"/>
</dbReference>
<dbReference type="AlphaFoldDB" id="A0A6N2USD7"/>
<organism evidence="9">
    <name type="scientific">uncultured Anaerotruncus sp</name>
    <dbReference type="NCBI Taxonomy" id="905011"/>
    <lineage>
        <taxon>Bacteria</taxon>
        <taxon>Bacillati</taxon>
        <taxon>Bacillota</taxon>
        <taxon>Clostridia</taxon>
        <taxon>Eubacteriales</taxon>
        <taxon>Oscillospiraceae</taxon>
        <taxon>Anaerotruncus</taxon>
        <taxon>environmental samples</taxon>
    </lineage>
</organism>
<dbReference type="Pfam" id="PF01032">
    <property type="entry name" value="FecCD"/>
    <property type="match status" value="1"/>
</dbReference>
<feature type="transmembrane region" description="Helical" evidence="8">
    <location>
        <begin position="68"/>
        <end position="89"/>
    </location>
</feature>
<keyword evidence="6 8" id="KW-1133">Transmembrane helix</keyword>
<dbReference type="EMBL" id="CACRSL010000004">
    <property type="protein sequence ID" value="VYT20859.1"/>
    <property type="molecule type" value="Genomic_DNA"/>
</dbReference>
<evidence type="ECO:0000313" key="9">
    <source>
        <dbReference type="EMBL" id="VYT20859.1"/>
    </source>
</evidence>
<evidence type="ECO:0000256" key="5">
    <source>
        <dbReference type="ARBA" id="ARBA00022692"/>
    </source>
</evidence>
<keyword evidence="7 8" id="KW-0472">Membrane</keyword>
<evidence type="ECO:0000256" key="4">
    <source>
        <dbReference type="ARBA" id="ARBA00022475"/>
    </source>
</evidence>
<proteinExistence type="inferred from homology"/>
<evidence type="ECO:0000256" key="8">
    <source>
        <dbReference type="SAM" id="Phobius"/>
    </source>
</evidence>
<feature type="transmembrane region" description="Helical" evidence="8">
    <location>
        <begin position="317"/>
        <end position="338"/>
    </location>
</feature>
<evidence type="ECO:0000256" key="7">
    <source>
        <dbReference type="ARBA" id="ARBA00023136"/>
    </source>
</evidence>
<dbReference type="PANTHER" id="PTHR30472:SF25">
    <property type="entry name" value="ABC TRANSPORTER PERMEASE PROTEIN MJ0876-RELATED"/>
    <property type="match status" value="1"/>
</dbReference>
<comment type="subcellular location">
    <subcellularLocation>
        <location evidence="1">Cell membrane</location>
        <topology evidence="1">Multi-pass membrane protein</topology>
    </subcellularLocation>
</comment>
<feature type="transmembrane region" description="Helical" evidence="8">
    <location>
        <begin position="251"/>
        <end position="278"/>
    </location>
</feature>
<dbReference type="InterPro" id="IPR000522">
    <property type="entry name" value="ABC_transptr_permease_BtuC"/>
</dbReference>
<evidence type="ECO:0000256" key="2">
    <source>
        <dbReference type="ARBA" id="ARBA00007935"/>
    </source>
</evidence>
<evidence type="ECO:0000256" key="1">
    <source>
        <dbReference type="ARBA" id="ARBA00004651"/>
    </source>
</evidence>
<dbReference type="InterPro" id="IPR037294">
    <property type="entry name" value="ABC_BtuC-like"/>
</dbReference>
<protein>
    <submittedName>
        <fullName evidence="9">Putative ABC transporter permease protein</fullName>
    </submittedName>
</protein>
<dbReference type="PANTHER" id="PTHR30472">
    <property type="entry name" value="FERRIC ENTEROBACTIN TRANSPORT SYSTEM PERMEASE PROTEIN"/>
    <property type="match status" value="1"/>
</dbReference>
<accession>A0A6N2USD7</accession>
<dbReference type="SUPFAM" id="SSF81345">
    <property type="entry name" value="ABC transporter involved in vitamin B12 uptake, BtuC"/>
    <property type="match status" value="1"/>
</dbReference>